<dbReference type="PANTHER" id="PTHR21058:SF0">
    <property type="entry name" value="6,7-DIMETHYL-8-RIBITYLLUMAZINE SYNTHASE"/>
    <property type="match status" value="1"/>
</dbReference>
<dbReference type="Pfam" id="PF00885">
    <property type="entry name" value="DMRL_synthase"/>
    <property type="match status" value="1"/>
</dbReference>
<dbReference type="EC" id="2.5.1.78" evidence="3 7"/>
<comment type="similarity">
    <text evidence="2 7">Belongs to the DMRL synthase family.</text>
</comment>
<dbReference type="SUPFAM" id="SSF52121">
    <property type="entry name" value="Lumazine synthase"/>
    <property type="match status" value="1"/>
</dbReference>
<dbReference type="RefSeq" id="WP_014840169.1">
    <property type="nucleotide sequence ID" value="NC_018108.1"/>
</dbReference>
<comment type="pathway">
    <text evidence="1 7">Cofactor biosynthesis; riboflavin biosynthesis; riboflavin from 2-hydroxy-3-oxobutyl phosphate and 5-amino-6-(D-ribitylamino)uracil: step 1/2.</text>
</comment>
<evidence type="ECO:0000256" key="6">
    <source>
        <dbReference type="ARBA" id="ARBA00048785"/>
    </source>
</evidence>
<reference evidence="9 10" key="1">
    <citation type="journal article" date="2012" name="Vet. Microbiol.">
        <title>Comparative genomic analyses of the Taylorellae.</title>
        <authorList>
            <person name="Hauser H."/>
            <person name="Richter D.C."/>
            <person name="van Tonder A."/>
            <person name="Clark L."/>
            <person name="Preston A."/>
        </authorList>
    </citation>
    <scope>NUCLEOTIDE SEQUENCE [LARGE SCALE GENOMIC DNA]</scope>
    <source>
        <strain evidence="9 10">ATCC 35865</strain>
    </source>
</reference>
<feature type="binding site" evidence="7">
    <location>
        <position position="24"/>
    </location>
    <ligand>
        <name>5-amino-6-(D-ribitylamino)uracil</name>
        <dbReference type="ChEBI" id="CHEBI:15934"/>
    </ligand>
</feature>
<dbReference type="CDD" id="cd09209">
    <property type="entry name" value="Lumazine_synthase-I"/>
    <property type="match status" value="1"/>
</dbReference>
<name>A0ABN4AVE6_9BURK</name>
<feature type="binding site" evidence="7">
    <location>
        <position position="129"/>
    </location>
    <ligand>
        <name>(2S)-2-hydroxy-3-oxobutyl phosphate</name>
        <dbReference type="ChEBI" id="CHEBI:58830"/>
    </ligand>
</feature>
<evidence type="ECO:0000256" key="1">
    <source>
        <dbReference type="ARBA" id="ARBA00004917"/>
    </source>
</evidence>
<sequence length="246" mass="27777">MKPYTMEPDRNGEDLYIGIALSRFNEEIAYAELEACLDELESLGVDESQVMVVTVPGSLELGIALQQMAMSYEFDALIAFGAVVRGDTYHFDVVANESASAISKVSLEMNIPIANGVLTVESADQAHQRAEEKGRDCAVVAVELANLMVALVPEGEDIDEDEDFEYFVDGEDDMDYDDEEEFELDEDEDDFEDEDEDFDDEDDEEDEDDFEDEDDDSDDSDDEEDDDDDDFEDDDDDGDDEEDRRK</sequence>
<dbReference type="HAMAP" id="MF_00178">
    <property type="entry name" value="Lumazine_synth"/>
    <property type="match status" value="1"/>
</dbReference>
<dbReference type="EMBL" id="CP003264">
    <property type="protein sequence ID" value="AFN35460.1"/>
    <property type="molecule type" value="Genomic_DNA"/>
</dbReference>
<comment type="catalytic activity">
    <reaction evidence="6 7">
        <text>(2S)-2-hydroxy-3-oxobutyl phosphate + 5-amino-6-(D-ribitylamino)uracil = 6,7-dimethyl-8-(1-D-ribityl)lumazine + phosphate + 2 H2O + H(+)</text>
        <dbReference type="Rhea" id="RHEA:26152"/>
        <dbReference type="ChEBI" id="CHEBI:15377"/>
        <dbReference type="ChEBI" id="CHEBI:15378"/>
        <dbReference type="ChEBI" id="CHEBI:15934"/>
        <dbReference type="ChEBI" id="CHEBI:43474"/>
        <dbReference type="ChEBI" id="CHEBI:58201"/>
        <dbReference type="ChEBI" id="CHEBI:58830"/>
        <dbReference type="EC" id="2.5.1.78"/>
    </reaction>
</comment>
<dbReference type="GO" id="GO:0004746">
    <property type="term" value="F:riboflavin synthase activity"/>
    <property type="evidence" value="ECO:0007669"/>
    <property type="project" value="UniProtKB-EC"/>
</dbReference>
<evidence type="ECO:0000313" key="10">
    <source>
        <dbReference type="Proteomes" id="UP000003121"/>
    </source>
</evidence>
<dbReference type="PANTHER" id="PTHR21058">
    <property type="entry name" value="6,7-DIMETHYL-8-RIBITYLLUMAZINE SYNTHASE DMRL SYNTHASE LUMAZINE SYNTHASE"/>
    <property type="match status" value="1"/>
</dbReference>
<proteinExistence type="inferred from homology"/>
<feature type="binding site" evidence="7">
    <location>
        <begin position="82"/>
        <end position="84"/>
    </location>
    <ligand>
        <name>5-amino-6-(D-ribitylamino)uracil</name>
        <dbReference type="ChEBI" id="CHEBI:15934"/>
    </ligand>
</feature>
<keyword evidence="5 7" id="KW-0808">Transferase</keyword>
<gene>
    <name evidence="7 9" type="primary">ribH</name>
    <name evidence="9" type="ORF">KUI_0368</name>
</gene>
<comment type="function">
    <text evidence="7">Catalyzes the formation of 6,7-dimethyl-8-ribityllumazine by condensation of 5-amino-6-(D-ribitylamino)uracil with 3,4-dihydroxy-2-butanone 4-phosphate. This is the penultimate step in the biosynthesis of riboflavin.</text>
</comment>
<keyword evidence="10" id="KW-1185">Reference proteome</keyword>
<evidence type="ECO:0000256" key="8">
    <source>
        <dbReference type="SAM" id="MobiDB-lite"/>
    </source>
</evidence>
<evidence type="ECO:0000256" key="7">
    <source>
        <dbReference type="HAMAP-Rule" id="MF_00178"/>
    </source>
</evidence>
<dbReference type="Gene3D" id="3.40.50.960">
    <property type="entry name" value="Lumazine/riboflavin synthase"/>
    <property type="match status" value="1"/>
</dbReference>
<evidence type="ECO:0000256" key="5">
    <source>
        <dbReference type="ARBA" id="ARBA00022679"/>
    </source>
</evidence>
<protein>
    <recommendedName>
        <fullName evidence="3 7">6,7-dimethyl-8-ribityllumazine synthase</fullName>
        <shortName evidence="7">DMRL synthase</shortName>
        <shortName evidence="7">LS</shortName>
        <shortName evidence="7">Lumazine synthase</shortName>
        <ecNumber evidence="3 7">2.5.1.78</ecNumber>
    </recommendedName>
</protein>
<feature type="binding site" evidence="7">
    <location>
        <begin position="87"/>
        <end position="88"/>
    </location>
    <ligand>
        <name>(2S)-2-hydroxy-3-oxobutyl phosphate</name>
        <dbReference type="ChEBI" id="CHEBI:58830"/>
    </ligand>
</feature>
<evidence type="ECO:0000256" key="4">
    <source>
        <dbReference type="ARBA" id="ARBA00022619"/>
    </source>
</evidence>
<dbReference type="Proteomes" id="UP000003121">
    <property type="component" value="Chromosome"/>
</dbReference>
<keyword evidence="4 7" id="KW-0686">Riboflavin biosynthesis</keyword>
<dbReference type="InterPro" id="IPR036467">
    <property type="entry name" value="LS/RS_sf"/>
</dbReference>
<dbReference type="InterPro" id="IPR034964">
    <property type="entry name" value="LS"/>
</dbReference>
<feature type="region of interest" description="Disordered" evidence="8">
    <location>
        <begin position="172"/>
        <end position="246"/>
    </location>
</feature>
<evidence type="ECO:0000256" key="3">
    <source>
        <dbReference type="ARBA" id="ARBA00012664"/>
    </source>
</evidence>
<feature type="binding site" evidence="7">
    <location>
        <begin position="58"/>
        <end position="60"/>
    </location>
    <ligand>
        <name>5-amino-6-(D-ribitylamino)uracil</name>
        <dbReference type="ChEBI" id="CHEBI:15934"/>
    </ligand>
</feature>
<accession>A0ABN4AVE6</accession>
<dbReference type="InterPro" id="IPR002180">
    <property type="entry name" value="LS/RS"/>
</dbReference>
<evidence type="ECO:0000313" key="9">
    <source>
        <dbReference type="EMBL" id="AFN35460.1"/>
    </source>
</evidence>
<feature type="active site" description="Proton donor" evidence="7">
    <location>
        <position position="90"/>
    </location>
</feature>
<dbReference type="NCBIfam" id="TIGR00114">
    <property type="entry name" value="lumazine-synth"/>
    <property type="match status" value="1"/>
</dbReference>
<feature type="binding site" evidence="7">
    <location>
        <position position="115"/>
    </location>
    <ligand>
        <name>5-amino-6-(D-ribitylamino)uracil</name>
        <dbReference type="ChEBI" id="CHEBI:15934"/>
    </ligand>
</feature>
<organism evidence="9 10">
    <name type="scientific">Taylorella equigenitalis ATCC 35865</name>
    <dbReference type="NCBI Taxonomy" id="743973"/>
    <lineage>
        <taxon>Bacteria</taxon>
        <taxon>Pseudomonadati</taxon>
        <taxon>Pseudomonadota</taxon>
        <taxon>Betaproteobacteria</taxon>
        <taxon>Burkholderiales</taxon>
        <taxon>Alcaligenaceae</taxon>
        <taxon>Taylorella</taxon>
    </lineage>
</organism>
<evidence type="ECO:0000256" key="2">
    <source>
        <dbReference type="ARBA" id="ARBA00007424"/>
    </source>
</evidence>